<name>A0A9P4PLE5_9PLEO</name>
<feature type="region of interest" description="Disordered" evidence="1">
    <location>
        <begin position="137"/>
        <end position="159"/>
    </location>
</feature>
<sequence>MWTLHGHKETAAFTKGVSRGWILSVCDRALCIYDFGYSFTQLYFGSIFSPTFLTAAANRVELGCTVPKTQQTRNKNVQSWVVGNVGCMIVVRGRGHETSPAGRRDMLDEILALDRTNSPTATEGIICERVSSQLGYSSHRNRVPGPNTSAIVDRFPHSQ</sequence>
<dbReference type="AlphaFoldDB" id="A0A9P4PLE5"/>
<dbReference type="Proteomes" id="UP000799764">
    <property type="component" value="Unassembled WGS sequence"/>
</dbReference>
<accession>A0A9P4PLE5</accession>
<reference evidence="2" key="1">
    <citation type="journal article" date="2020" name="Stud. Mycol.">
        <title>101 Dothideomycetes genomes: a test case for predicting lifestyles and emergence of pathogens.</title>
        <authorList>
            <person name="Haridas S."/>
            <person name="Albert R."/>
            <person name="Binder M."/>
            <person name="Bloem J."/>
            <person name="Labutti K."/>
            <person name="Salamov A."/>
            <person name="Andreopoulos B."/>
            <person name="Baker S."/>
            <person name="Barry K."/>
            <person name="Bills G."/>
            <person name="Bluhm B."/>
            <person name="Cannon C."/>
            <person name="Castanera R."/>
            <person name="Culley D."/>
            <person name="Daum C."/>
            <person name="Ezra D."/>
            <person name="Gonzalez J."/>
            <person name="Henrissat B."/>
            <person name="Kuo A."/>
            <person name="Liang C."/>
            <person name="Lipzen A."/>
            <person name="Lutzoni F."/>
            <person name="Magnuson J."/>
            <person name="Mondo S."/>
            <person name="Nolan M."/>
            <person name="Ohm R."/>
            <person name="Pangilinan J."/>
            <person name="Park H.-J."/>
            <person name="Ramirez L."/>
            <person name="Alfaro M."/>
            <person name="Sun H."/>
            <person name="Tritt A."/>
            <person name="Yoshinaga Y."/>
            <person name="Zwiers L.-H."/>
            <person name="Turgeon B."/>
            <person name="Goodwin S."/>
            <person name="Spatafora J."/>
            <person name="Crous P."/>
            <person name="Grigoriev I."/>
        </authorList>
    </citation>
    <scope>NUCLEOTIDE SEQUENCE</scope>
    <source>
        <strain evidence="2">CBS 690.94</strain>
    </source>
</reference>
<dbReference type="EMBL" id="MU001497">
    <property type="protein sequence ID" value="KAF2447249.1"/>
    <property type="molecule type" value="Genomic_DNA"/>
</dbReference>
<gene>
    <name evidence="2" type="ORF">P171DRAFT_430158</name>
</gene>
<evidence type="ECO:0000256" key="1">
    <source>
        <dbReference type="SAM" id="MobiDB-lite"/>
    </source>
</evidence>
<protein>
    <submittedName>
        <fullName evidence="2">Uncharacterized protein</fullName>
    </submittedName>
</protein>
<evidence type="ECO:0000313" key="3">
    <source>
        <dbReference type="Proteomes" id="UP000799764"/>
    </source>
</evidence>
<keyword evidence="3" id="KW-1185">Reference proteome</keyword>
<comment type="caution">
    <text evidence="2">The sequence shown here is derived from an EMBL/GenBank/DDBJ whole genome shotgun (WGS) entry which is preliminary data.</text>
</comment>
<evidence type="ECO:0000313" key="2">
    <source>
        <dbReference type="EMBL" id="KAF2447249.1"/>
    </source>
</evidence>
<proteinExistence type="predicted"/>
<organism evidence="2 3">
    <name type="scientific">Karstenula rhodostoma CBS 690.94</name>
    <dbReference type="NCBI Taxonomy" id="1392251"/>
    <lineage>
        <taxon>Eukaryota</taxon>
        <taxon>Fungi</taxon>
        <taxon>Dikarya</taxon>
        <taxon>Ascomycota</taxon>
        <taxon>Pezizomycotina</taxon>
        <taxon>Dothideomycetes</taxon>
        <taxon>Pleosporomycetidae</taxon>
        <taxon>Pleosporales</taxon>
        <taxon>Massarineae</taxon>
        <taxon>Didymosphaeriaceae</taxon>
        <taxon>Karstenula</taxon>
    </lineage>
</organism>